<reference evidence="2 3" key="1">
    <citation type="submission" date="2019-04" db="EMBL/GenBank/DDBJ databases">
        <title>Draft genome sequence of Robertkochia marina CC-AMO-30D.</title>
        <authorList>
            <person name="Hameed A."/>
            <person name="Lin S.-Y."/>
            <person name="Shahina M."/>
            <person name="Lai W.-A."/>
            <person name="Young C.-C."/>
        </authorList>
    </citation>
    <scope>NUCLEOTIDE SEQUENCE [LARGE SCALE GENOMIC DNA]</scope>
    <source>
        <strain evidence="2 3">CC-AMO-30D</strain>
    </source>
</reference>
<dbReference type="InterPro" id="IPR025665">
    <property type="entry name" value="Beta-barrel_OMP_2"/>
</dbReference>
<proteinExistence type="predicted"/>
<dbReference type="RefSeq" id="WP_136336522.1">
    <property type="nucleotide sequence ID" value="NZ_QXMP01000006.1"/>
</dbReference>
<dbReference type="EMBL" id="SSMC01000003">
    <property type="protein sequence ID" value="THD66451.1"/>
    <property type="molecule type" value="Genomic_DNA"/>
</dbReference>
<name>A0A4S3LZ67_9FLAO</name>
<evidence type="ECO:0000313" key="2">
    <source>
        <dbReference type="EMBL" id="THD66451.1"/>
    </source>
</evidence>
<feature type="domain" description="Outer membrane protein beta-barrel" evidence="1">
    <location>
        <begin position="40"/>
        <end position="210"/>
    </location>
</feature>
<evidence type="ECO:0000259" key="1">
    <source>
        <dbReference type="Pfam" id="PF13568"/>
    </source>
</evidence>
<organism evidence="2 3">
    <name type="scientific">Robertkochia marina</name>
    <dbReference type="NCBI Taxonomy" id="1227945"/>
    <lineage>
        <taxon>Bacteria</taxon>
        <taxon>Pseudomonadati</taxon>
        <taxon>Bacteroidota</taxon>
        <taxon>Flavobacteriia</taxon>
        <taxon>Flavobacteriales</taxon>
        <taxon>Flavobacteriaceae</taxon>
        <taxon>Robertkochia</taxon>
    </lineage>
</organism>
<keyword evidence="3" id="KW-1185">Reference proteome</keyword>
<protein>
    <submittedName>
        <fullName evidence="2">PorT family protein</fullName>
    </submittedName>
</protein>
<dbReference type="AlphaFoldDB" id="A0A4S3LZ67"/>
<dbReference type="OrthoDB" id="947434at2"/>
<dbReference type="Proteomes" id="UP000305939">
    <property type="component" value="Unassembled WGS sequence"/>
</dbReference>
<sequence length="243" mass="27411">MKGFKPIVIILFLISGVTCQKLQGQAAIVAMLFGDQVASEEFNLGFELGMNWSDYSNIEGVRGKHAIRIGMSGNIKLSESFYLSPAIYFLSQRSFHFKNLSLDTGNPLFDNEFQNTGGRGQLRYVDLPVMTWFALDKWRIGLGPQVSFLTSSNLTFEGPEGNFERDIEENTNAIDYGIMTGLSYELGKARKGKGIFLQLRYYQGFSDIFEDSLLAPENKQHFFAVHVSLPFITEELAQKNLEQ</sequence>
<accession>A0A4S3LZ67</accession>
<dbReference type="Pfam" id="PF13568">
    <property type="entry name" value="OMP_b-brl_2"/>
    <property type="match status" value="1"/>
</dbReference>
<gene>
    <name evidence="2" type="ORF">E7Z59_11635</name>
</gene>
<evidence type="ECO:0000313" key="3">
    <source>
        <dbReference type="Proteomes" id="UP000305939"/>
    </source>
</evidence>
<comment type="caution">
    <text evidence="2">The sequence shown here is derived from an EMBL/GenBank/DDBJ whole genome shotgun (WGS) entry which is preliminary data.</text>
</comment>